<dbReference type="Proteomes" id="UP001596105">
    <property type="component" value="Unassembled WGS sequence"/>
</dbReference>
<keyword evidence="2" id="KW-1185">Reference proteome</keyword>
<proteinExistence type="predicted"/>
<evidence type="ECO:0008006" key="3">
    <source>
        <dbReference type="Google" id="ProtNLM"/>
    </source>
</evidence>
<reference evidence="2" key="1">
    <citation type="journal article" date="2019" name="Int. J. Syst. Evol. Microbiol.">
        <title>The Global Catalogue of Microorganisms (GCM) 10K type strain sequencing project: providing services to taxonomists for standard genome sequencing and annotation.</title>
        <authorList>
            <consortium name="The Broad Institute Genomics Platform"/>
            <consortium name="The Broad Institute Genome Sequencing Center for Infectious Disease"/>
            <person name="Wu L."/>
            <person name="Ma J."/>
        </authorList>
    </citation>
    <scope>NUCLEOTIDE SEQUENCE [LARGE SCALE GENOMIC DNA]</scope>
    <source>
        <strain evidence="2">CCUG 57113</strain>
    </source>
</reference>
<comment type="caution">
    <text evidence="1">The sequence shown here is derived from an EMBL/GenBank/DDBJ whole genome shotgun (WGS) entry which is preliminary data.</text>
</comment>
<sequence>MAKDKTVSRTFEPQFEEWLKQQSRACVGERKRILASGLKHAQKAFLASVW</sequence>
<name>A0ABW0M060_9BACL</name>
<dbReference type="RefSeq" id="WP_209748983.1">
    <property type="nucleotide sequence ID" value="NZ_JBHSMH010000067.1"/>
</dbReference>
<organism evidence="1 2">
    <name type="scientific">Cohnella suwonensis</name>
    <dbReference type="NCBI Taxonomy" id="696072"/>
    <lineage>
        <taxon>Bacteria</taxon>
        <taxon>Bacillati</taxon>
        <taxon>Bacillota</taxon>
        <taxon>Bacilli</taxon>
        <taxon>Bacillales</taxon>
        <taxon>Paenibacillaceae</taxon>
        <taxon>Cohnella</taxon>
    </lineage>
</organism>
<protein>
    <recommendedName>
        <fullName evidence="3">Transposase</fullName>
    </recommendedName>
</protein>
<dbReference type="EMBL" id="JBHSMH010000067">
    <property type="protein sequence ID" value="MFC5470592.1"/>
    <property type="molecule type" value="Genomic_DNA"/>
</dbReference>
<evidence type="ECO:0000313" key="2">
    <source>
        <dbReference type="Proteomes" id="UP001596105"/>
    </source>
</evidence>
<accession>A0ABW0M060</accession>
<gene>
    <name evidence="1" type="ORF">ACFPPD_18015</name>
</gene>
<evidence type="ECO:0000313" key="1">
    <source>
        <dbReference type="EMBL" id="MFC5470592.1"/>
    </source>
</evidence>